<evidence type="ECO:0000256" key="1">
    <source>
        <dbReference type="SAM" id="MobiDB-lite"/>
    </source>
</evidence>
<dbReference type="Proteomes" id="UP001164746">
    <property type="component" value="Chromosome 2"/>
</dbReference>
<evidence type="ECO:0000313" key="4">
    <source>
        <dbReference type="Proteomes" id="UP001164746"/>
    </source>
</evidence>
<keyword evidence="4" id="KW-1185">Reference proteome</keyword>
<reference evidence="3" key="1">
    <citation type="submission" date="2022-11" db="EMBL/GenBank/DDBJ databases">
        <title>Centuries of genome instability and evolution in soft-shell clam transmissible cancer (bioRxiv).</title>
        <authorList>
            <person name="Hart S.F.M."/>
            <person name="Yonemitsu M.A."/>
            <person name="Giersch R.M."/>
            <person name="Beal B.F."/>
            <person name="Arriagada G."/>
            <person name="Davis B.W."/>
            <person name="Ostrander E.A."/>
            <person name="Goff S.P."/>
            <person name="Metzger M.J."/>
        </authorList>
    </citation>
    <scope>NUCLEOTIDE SEQUENCE</scope>
    <source>
        <strain evidence="3">MELC-2E11</strain>
        <tissue evidence="3">Siphon/mantle</tissue>
    </source>
</reference>
<accession>A0ABY7DIM0</accession>
<feature type="signal peptide" evidence="2">
    <location>
        <begin position="1"/>
        <end position="21"/>
    </location>
</feature>
<feature type="region of interest" description="Disordered" evidence="1">
    <location>
        <begin position="26"/>
        <end position="122"/>
    </location>
</feature>
<gene>
    <name evidence="3" type="ORF">MAR_029758</name>
</gene>
<name>A0ABY7DIM0_MYAAR</name>
<dbReference type="EMBL" id="CP111013">
    <property type="protein sequence ID" value="WAQ97068.1"/>
    <property type="molecule type" value="Genomic_DNA"/>
</dbReference>
<protein>
    <submittedName>
        <fullName evidence="3">Uncharacterized protein</fullName>
    </submittedName>
</protein>
<feature type="compositionally biased region" description="Polar residues" evidence="1">
    <location>
        <begin position="208"/>
        <end position="217"/>
    </location>
</feature>
<feature type="compositionally biased region" description="Polar residues" evidence="1">
    <location>
        <begin position="40"/>
        <end position="52"/>
    </location>
</feature>
<keyword evidence="2" id="KW-0732">Signal</keyword>
<feature type="chain" id="PRO_5046683290" evidence="2">
    <location>
        <begin position="22"/>
        <end position="236"/>
    </location>
</feature>
<feature type="compositionally biased region" description="Low complexity" evidence="1">
    <location>
        <begin position="66"/>
        <end position="90"/>
    </location>
</feature>
<evidence type="ECO:0000313" key="3">
    <source>
        <dbReference type="EMBL" id="WAQ97068.1"/>
    </source>
</evidence>
<feature type="compositionally biased region" description="Polar residues" evidence="1">
    <location>
        <begin position="226"/>
        <end position="236"/>
    </location>
</feature>
<organism evidence="3 4">
    <name type="scientific">Mya arenaria</name>
    <name type="common">Soft-shell clam</name>
    <dbReference type="NCBI Taxonomy" id="6604"/>
    <lineage>
        <taxon>Eukaryota</taxon>
        <taxon>Metazoa</taxon>
        <taxon>Spiralia</taxon>
        <taxon>Lophotrochozoa</taxon>
        <taxon>Mollusca</taxon>
        <taxon>Bivalvia</taxon>
        <taxon>Autobranchia</taxon>
        <taxon>Heteroconchia</taxon>
        <taxon>Euheterodonta</taxon>
        <taxon>Imparidentia</taxon>
        <taxon>Neoheterodontei</taxon>
        <taxon>Myida</taxon>
        <taxon>Myoidea</taxon>
        <taxon>Myidae</taxon>
        <taxon>Mya</taxon>
    </lineage>
</organism>
<sequence length="236" mass="25778">MSRLPMILVALCLLSTWPCGGQISRRRLRNRGNTPRRNDPSSGLPTHLQQAYYSAVNEDDGSNQPPASTTVRSTTTTSPTTTTTITVAPTRADRPGNFPDDDDAASTNRQNNLRWGTLAPTPPSPENVDCIVEVQETRWEGGKCTLLSGRSQRYVCQSGPYIAFSPVCNQRVYALRRLREEEARLSQETAQDVADGQEIGGQELPASITGSDFQGQITELAPDITPASSDSLSQRR</sequence>
<feature type="region of interest" description="Disordered" evidence="1">
    <location>
        <begin position="187"/>
        <end position="236"/>
    </location>
</feature>
<evidence type="ECO:0000256" key="2">
    <source>
        <dbReference type="SAM" id="SignalP"/>
    </source>
</evidence>
<proteinExistence type="predicted"/>
<feature type="compositionally biased region" description="Polar residues" evidence="1">
    <location>
        <begin position="105"/>
        <end position="114"/>
    </location>
</feature>